<keyword evidence="3" id="KW-1185">Reference proteome</keyword>
<dbReference type="Proteomes" id="UP000078476">
    <property type="component" value="Unassembled WGS sequence"/>
</dbReference>
<reference evidence="2 3" key="1">
    <citation type="submission" date="2016-03" db="EMBL/GenBank/DDBJ databases">
        <authorList>
            <person name="Ploux O."/>
        </authorList>
    </citation>
    <scope>NUCLEOTIDE SEQUENCE [LARGE SCALE GENOMIC DNA]</scope>
    <source>
        <strain evidence="2 3">R-45370</strain>
    </source>
</reference>
<dbReference type="RefSeq" id="WP_066978418.1">
    <property type="nucleotide sequence ID" value="NZ_LUUI01000057.1"/>
</dbReference>
<dbReference type="OrthoDB" id="5574447at2"/>
<evidence type="ECO:0000256" key="1">
    <source>
        <dbReference type="SAM" id="MobiDB-lite"/>
    </source>
</evidence>
<evidence type="ECO:0000313" key="3">
    <source>
        <dbReference type="Proteomes" id="UP000078476"/>
    </source>
</evidence>
<comment type="caution">
    <text evidence="2">The sequence shown here is derived from an EMBL/GenBank/DDBJ whole genome shotgun (WGS) entry which is preliminary data.</text>
</comment>
<protein>
    <recommendedName>
        <fullName evidence="4">Lipoprotein</fullName>
    </recommendedName>
</protein>
<name>A0A177NPP5_9GAMM</name>
<gene>
    <name evidence="2" type="ORF">A1359_21420</name>
</gene>
<feature type="compositionally biased region" description="Polar residues" evidence="1">
    <location>
        <begin position="36"/>
        <end position="54"/>
    </location>
</feature>
<dbReference type="PROSITE" id="PS51257">
    <property type="entry name" value="PROKAR_LIPOPROTEIN"/>
    <property type="match status" value="1"/>
</dbReference>
<sequence>MRLVTVSLLWGLVLSGCTSEDSKSTVAKVSDKQKEGNPTTEISNEQKGQVGTSSVKDDKNLSQTLPTRSELRVLSEDVDAKNNEVNEVIEQFDDNLNNRQVRKEAEVKFKQMLPEYKEKMMLIGKSKLKEANQ</sequence>
<dbReference type="EMBL" id="LUUI01000057">
    <property type="protein sequence ID" value="OAI20046.1"/>
    <property type="molecule type" value="Genomic_DNA"/>
</dbReference>
<proteinExistence type="predicted"/>
<organism evidence="2 3">
    <name type="scientific">Methylomonas lenta</name>
    <dbReference type="NCBI Taxonomy" id="980561"/>
    <lineage>
        <taxon>Bacteria</taxon>
        <taxon>Pseudomonadati</taxon>
        <taxon>Pseudomonadota</taxon>
        <taxon>Gammaproteobacteria</taxon>
        <taxon>Methylococcales</taxon>
        <taxon>Methylococcaceae</taxon>
        <taxon>Methylomonas</taxon>
    </lineage>
</organism>
<feature type="region of interest" description="Disordered" evidence="1">
    <location>
        <begin position="23"/>
        <end position="68"/>
    </location>
</feature>
<evidence type="ECO:0000313" key="2">
    <source>
        <dbReference type="EMBL" id="OAI20046.1"/>
    </source>
</evidence>
<accession>A0A177NPP5</accession>
<evidence type="ECO:0008006" key="4">
    <source>
        <dbReference type="Google" id="ProtNLM"/>
    </source>
</evidence>
<dbReference type="AlphaFoldDB" id="A0A177NPP5"/>